<reference evidence="2 5" key="3">
    <citation type="journal article" date="2014" name="Environ. Microbiol.">
        <title>Halorhabdus tiamatea: proteogenomics and glycosidase activity measurements identify the first cultivated euryarchaeon from a deep-sea anoxic brine lake as potential polysaccharide degrader.</title>
        <authorList>
            <person name="Werner J."/>
            <person name="Ferrer M."/>
            <person name="Michel G."/>
            <person name="Mann A.J."/>
            <person name="Huang S."/>
            <person name="Juarez S."/>
            <person name="Ciordia S."/>
            <person name="Albar J.P."/>
            <person name="Alcaide M."/>
            <person name="La Cono V."/>
            <person name="Yakimov M.M."/>
            <person name="Antunes A."/>
            <person name="Taborda M."/>
            <person name="Da Costa M.S."/>
            <person name="Amann R.I."/>
            <person name="Gloeckner F.O."/>
            <person name="Golyshina O.V."/>
            <person name="Golyshin P.N."/>
            <person name="Teeling H."/>
        </authorList>
    </citation>
    <scope>NUCLEOTIDE SEQUENCE [LARGE SCALE GENOMIC DNA]</scope>
    <source>
        <strain evidence="5">SARL4B</strain>
        <strain evidence="2">Type strain: SARL4B</strain>
    </source>
</reference>
<evidence type="ECO:0000313" key="5">
    <source>
        <dbReference type="Proteomes" id="UP000015381"/>
    </source>
</evidence>
<evidence type="ECO:0000256" key="1">
    <source>
        <dbReference type="SAM" id="Phobius"/>
    </source>
</evidence>
<dbReference type="GeneID" id="23799488"/>
<dbReference type="RefSeq" id="WP_008526528.1">
    <property type="nucleotide sequence ID" value="NC_021921.1"/>
</dbReference>
<feature type="transmembrane region" description="Helical" evidence="1">
    <location>
        <begin position="7"/>
        <end position="28"/>
    </location>
</feature>
<keyword evidence="1" id="KW-0812">Transmembrane</keyword>
<reference evidence="3 4" key="1">
    <citation type="journal article" date="2011" name="J. Bacteriol.">
        <title>Genome sequence of Halorhabdus tiamatea, the first archaeon isolated from a deep-sea anoxic brine lake.</title>
        <authorList>
            <person name="Antunes A."/>
            <person name="Alam I."/>
            <person name="Bajic V.B."/>
            <person name="Stingl U."/>
        </authorList>
    </citation>
    <scope>NUCLEOTIDE SEQUENCE [LARGE SCALE GENOMIC DNA]</scope>
    <source>
        <strain evidence="3 4">SARL4B</strain>
    </source>
</reference>
<feature type="transmembrane region" description="Helical" evidence="1">
    <location>
        <begin position="65"/>
        <end position="83"/>
    </location>
</feature>
<dbReference type="Proteomes" id="UP000015381">
    <property type="component" value="Chromosome I"/>
</dbReference>
<organism evidence="3 4">
    <name type="scientific">Halorhabdus tiamatea SARL4B</name>
    <dbReference type="NCBI Taxonomy" id="1033806"/>
    <lineage>
        <taxon>Archaea</taxon>
        <taxon>Methanobacteriati</taxon>
        <taxon>Methanobacteriota</taxon>
        <taxon>Stenosarchaea group</taxon>
        <taxon>Halobacteria</taxon>
        <taxon>Halobacteriales</taxon>
        <taxon>Haloarculaceae</taxon>
        <taxon>Halorhabdus</taxon>
    </lineage>
</organism>
<dbReference type="HOGENOM" id="CLU_2165172_0_0_2"/>
<name>F7PKU0_9EURY</name>
<feature type="transmembrane region" description="Helical" evidence="1">
    <location>
        <begin position="40"/>
        <end position="58"/>
    </location>
</feature>
<dbReference type="EMBL" id="HF571520">
    <property type="protein sequence ID" value="CCQ34072.1"/>
    <property type="molecule type" value="Genomic_DNA"/>
</dbReference>
<evidence type="ECO:0000313" key="3">
    <source>
        <dbReference type="EMBL" id="ERJ06150.1"/>
    </source>
</evidence>
<keyword evidence="1" id="KW-1133">Transmembrane helix</keyword>
<gene>
    <name evidence="3" type="ORF">HLRTI_001769</name>
    <name evidence="2" type="ORF">HTIA_1955</name>
</gene>
<keyword evidence="5" id="KW-1185">Reference proteome</keyword>
<protein>
    <submittedName>
        <fullName evidence="3">Uncharacterized protein</fullName>
    </submittedName>
</protein>
<evidence type="ECO:0000313" key="4">
    <source>
        <dbReference type="Proteomes" id="UP000003861"/>
    </source>
</evidence>
<dbReference type="eggNOG" id="arCOG14997">
    <property type="taxonomic scope" value="Archaea"/>
</dbReference>
<proteinExistence type="predicted"/>
<dbReference type="KEGG" id="hti:HTIA_1955"/>
<dbReference type="Proteomes" id="UP000003861">
    <property type="component" value="Unassembled WGS sequence"/>
</dbReference>
<reference evidence="3 4" key="2">
    <citation type="journal article" date="2013" name="PLoS ONE">
        <title>INDIGO - INtegrated Data Warehouse of MIcrobial GenOmes with Examples from the Red Sea Extremophiles.</title>
        <authorList>
            <person name="Alam I."/>
            <person name="Antunes A."/>
            <person name="Kamau A.A."/>
            <person name="Ba Alawi W."/>
            <person name="Kalkatawi M."/>
            <person name="Stingl U."/>
            <person name="Bajic V.B."/>
        </authorList>
    </citation>
    <scope>NUCLEOTIDE SEQUENCE [LARGE SCALE GENOMIC DNA]</scope>
    <source>
        <strain evidence="3 4">SARL4B</strain>
    </source>
</reference>
<dbReference type="OrthoDB" id="231636at2157"/>
<dbReference type="EMBL" id="AFNT02000019">
    <property type="protein sequence ID" value="ERJ06150.1"/>
    <property type="molecule type" value="Genomic_DNA"/>
</dbReference>
<keyword evidence="1" id="KW-0472">Membrane</keyword>
<sequence length="110" mass="11837">MKRRLAIGILTGAFLGIFCIVGVGLRIGFAGNELFLFSMWYNRVVMGLVIGLAGGLQVVDSKYNVYVRGLLLGLVVSAAVTFTSELRDLPSFAAGVAYGVIIDWVATRYS</sequence>
<evidence type="ECO:0000313" key="2">
    <source>
        <dbReference type="EMBL" id="CCQ34072.1"/>
    </source>
</evidence>
<accession>F7PKU0</accession>
<dbReference type="AlphaFoldDB" id="F7PKU0"/>